<evidence type="ECO:0000256" key="1">
    <source>
        <dbReference type="SAM" id="MobiDB-lite"/>
    </source>
</evidence>
<evidence type="ECO:0008006" key="4">
    <source>
        <dbReference type="Google" id="ProtNLM"/>
    </source>
</evidence>
<accession>A0ABU2HYI9</accession>
<sequence>MIYRCCDLLRREETRASALNGIDFLEVIDHAAPVEADRQRFLHVHLLKDPAPVVYAGDQITVTGPSGVIEVLDVQTGLGSQANVLVVELTAAGDFETHVLAIRRGLLDDRPPPELDPQLASVAFSFKVECPSDFDCLKSCGCVPDVPALPEFSYLARDIDSFRTVMLDRIATLQPGMPPPNPVDQRMAIIDALAVVADRIAYAQDAGHTAGWLAHVQDRISARRLALLVDYRMDEGRNARCFVHLTAASDALPVAPDFDPVVMAGTAFATRIGGEDVRLTGAATLDRARVVFEAMTPLQALFVDHNEMGFHTWSDQRCSLPAGATSATLSGHFPNLQIGDFLGFEEVVGPRTGNPADRDRANRQVVRLIAVNAFETAGVPLTDPVTTEEITEIAWDPADALDRPLCLSAETALEFGRIYLPRVSVARGNIVLADHGRSILDEDIGDVPGSTKSWAPGRGPERAAGAGKVGPCCECEEDPPERMPGRFAPVLAKGPLTFAVPLDAALGARALLAAQGLPAPQLWPTGVIGAVVEPWTAQRDLLGSGPAARDVVAEIDSAGRAHLRFGNDVNGQRPAAGVSFSARYRIGQGPTGNIGEDRLVHVLGGPAEIAALRNFTAGVGGIAAETIRSMRRRAPFAFRRQDRAVNRPDHDEIARRFLPPEGPLQGSVTDVMHTGSWHTTLLTVDRRGGLAVDPDFETDLRAHIEPYRMAGRDIEVEGPIYVPIEIDLEICVCRGHLSGQVKAALADVFSARVLPDGSLGAFHPDRMELGRTLYLSPLVALAQRVQGVCGVTAILFRRFNDPGSSGLGAGRLLFGRREVAQLQNDPSHPGRGVLRLRMKGGR</sequence>
<comment type="caution">
    <text evidence="2">The sequence shown here is derived from an EMBL/GenBank/DDBJ whole genome shotgun (WGS) entry which is preliminary data.</text>
</comment>
<protein>
    <recommendedName>
        <fullName evidence="4">Baseplate assembly protein</fullName>
    </recommendedName>
</protein>
<organism evidence="2 3">
    <name type="scientific">Paracoccus aurantius</name>
    <dbReference type="NCBI Taxonomy" id="3073814"/>
    <lineage>
        <taxon>Bacteria</taxon>
        <taxon>Pseudomonadati</taxon>
        <taxon>Pseudomonadota</taxon>
        <taxon>Alphaproteobacteria</taxon>
        <taxon>Rhodobacterales</taxon>
        <taxon>Paracoccaceae</taxon>
        <taxon>Paracoccus</taxon>
    </lineage>
</organism>
<feature type="compositionally biased region" description="Low complexity" evidence="1">
    <location>
        <begin position="455"/>
        <end position="466"/>
    </location>
</feature>
<dbReference type="EMBL" id="JAVQLW010000005">
    <property type="protein sequence ID" value="MDS9470127.1"/>
    <property type="molecule type" value="Genomic_DNA"/>
</dbReference>
<feature type="region of interest" description="Disordered" evidence="1">
    <location>
        <begin position="450"/>
        <end position="470"/>
    </location>
</feature>
<keyword evidence="3" id="KW-1185">Reference proteome</keyword>
<name>A0ABU2HYI9_9RHOB</name>
<evidence type="ECO:0000313" key="2">
    <source>
        <dbReference type="EMBL" id="MDS9470127.1"/>
    </source>
</evidence>
<reference evidence="3" key="1">
    <citation type="submission" date="2023-07" db="EMBL/GenBank/DDBJ databases">
        <title>Paracoccus sp. MBLB3053 whole genome sequence.</title>
        <authorList>
            <person name="Hwang C.Y."/>
            <person name="Cho E.-S."/>
            <person name="Seo M.-J."/>
        </authorList>
    </citation>
    <scope>NUCLEOTIDE SEQUENCE [LARGE SCALE GENOMIC DNA]</scope>
    <source>
        <strain evidence="3">MBLB3053</strain>
    </source>
</reference>
<dbReference type="RefSeq" id="WP_311162938.1">
    <property type="nucleotide sequence ID" value="NZ_JAVQLW010000005.1"/>
</dbReference>
<evidence type="ECO:0000313" key="3">
    <source>
        <dbReference type="Proteomes" id="UP001269144"/>
    </source>
</evidence>
<dbReference type="Proteomes" id="UP001269144">
    <property type="component" value="Unassembled WGS sequence"/>
</dbReference>
<proteinExistence type="predicted"/>
<gene>
    <name evidence="2" type="ORF">RGQ15_21475</name>
</gene>